<dbReference type="PANTHER" id="PTHR39341:SF1">
    <property type="entry name" value="DUF1858 DOMAIN-CONTAINING PROTEIN"/>
    <property type="match status" value="1"/>
</dbReference>
<evidence type="ECO:0000313" key="2">
    <source>
        <dbReference type="EMBL" id="ACF98128.1"/>
    </source>
</evidence>
<dbReference type="EMBL" id="EU910855">
    <property type="protein sequence ID" value="ACF98128.1"/>
    <property type="molecule type" value="Genomic_DNA"/>
</dbReference>
<accession>B8R8X2</accession>
<name>B8R8X2_9BACT</name>
<dbReference type="InterPro" id="IPR015077">
    <property type="entry name" value="DUF1858"/>
</dbReference>
<protein>
    <recommendedName>
        <fullName evidence="1">DUF1858 domain-containing protein</fullName>
    </recommendedName>
</protein>
<evidence type="ECO:0000259" key="1">
    <source>
        <dbReference type="Pfam" id="PF08984"/>
    </source>
</evidence>
<dbReference type="PANTHER" id="PTHR39341">
    <property type="entry name" value="BSL7085 PROTEIN"/>
    <property type="match status" value="1"/>
</dbReference>
<dbReference type="SUPFAM" id="SSF140683">
    <property type="entry name" value="SP0561-like"/>
    <property type="match status" value="1"/>
</dbReference>
<dbReference type="InterPro" id="IPR038062">
    <property type="entry name" value="ScdA-like_N_sf"/>
</dbReference>
<dbReference type="NCBIfam" id="TIGR03980">
    <property type="entry name" value="prismane_assoc"/>
    <property type="match status" value="1"/>
</dbReference>
<dbReference type="AlphaFoldDB" id="B8R8X2"/>
<dbReference type="Gene3D" id="1.10.3910.10">
    <property type="entry name" value="SP0561-like"/>
    <property type="match status" value="1"/>
</dbReference>
<feature type="domain" description="DUF1858" evidence="1">
    <location>
        <begin position="8"/>
        <end position="52"/>
    </location>
</feature>
<reference evidence="2" key="1">
    <citation type="journal article" date="2009" name="Appl. Environ. Microbiol.">
        <title>Characterization of denitrification gene clusters of soil bacteria via a metagenomic approach.</title>
        <authorList>
            <person name="Demaneche S."/>
            <person name="Philippot L."/>
            <person name="David M.M."/>
            <person name="Navarro E."/>
            <person name="Vogel T.M."/>
            <person name="Simonet P."/>
        </authorList>
    </citation>
    <scope>NUCLEOTIDE SEQUENCE</scope>
</reference>
<organism evidence="2">
    <name type="scientific">uncultured bacterium 1062</name>
    <dbReference type="NCBI Taxonomy" id="548898"/>
    <lineage>
        <taxon>Bacteria</taxon>
        <taxon>environmental samples</taxon>
    </lineage>
</organism>
<sequence>MRNADIVDLSVAEIMSTWPSTIRTFLDRRMHCVGCPIAPFHTLPDAAEEHGLLLSGLVADIELQVERERLKGNRVSDRRR</sequence>
<dbReference type="Pfam" id="PF08984">
    <property type="entry name" value="DUF1858"/>
    <property type="match status" value="1"/>
</dbReference>
<dbReference type="InterPro" id="IPR023883">
    <property type="entry name" value="CHP03980_redox-disulphide"/>
</dbReference>
<proteinExistence type="predicted"/>